<sequence>MVIIQENSLCNCLPRLIPSLFHLPSSKFPNHSRKSQSHYIMVEHPNPQHLPLRPHRRRGPPRTTVDDRVAQLQQRPWNLVQFHLRFSGEKGEQRNEFLPTSAQLLKHHLAALACVLKNGALFATGAVAEATAESVTALLDHIKILI</sequence>
<evidence type="ECO:0000313" key="1">
    <source>
        <dbReference type="EMBL" id="TQE13331.1"/>
    </source>
</evidence>
<dbReference type="Proteomes" id="UP000315295">
    <property type="component" value="Unassembled WGS sequence"/>
</dbReference>
<evidence type="ECO:0000313" key="2">
    <source>
        <dbReference type="Proteomes" id="UP000315295"/>
    </source>
</evidence>
<proteinExistence type="predicted"/>
<organism evidence="1 2">
    <name type="scientific">Malus baccata</name>
    <name type="common">Siberian crab apple</name>
    <name type="synonym">Pyrus baccata</name>
    <dbReference type="NCBI Taxonomy" id="106549"/>
    <lineage>
        <taxon>Eukaryota</taxon>
        <taxon>Viridiplantae</taxon>
        <taxon>Streptophyta</taxon>
        <taxon>Embryophyta</taxon>
        <taxon>Tracheophyta</taxon>
        <taxon>Spermatophyta</taxon>
        <taxon>Magnoliopsida</taxon>
        <taxon>eudicotyledons</taxon>
        <taxon>Gunneridae</taxon>
        <taxon>Pentapetalae</taxon>
        <taxon>rosids</taxon>
        <taxon>fabids</taxon>
        <taxon>Rosales</taxon>
        <taxon>Rosaceae</taxon>
        <taxon>Amygdaloideae</taxon>
        <taxon>Maleae</taxon>
        <taxon>Malus</taxon>
    </lineage>
</organism>
<reference evidence="1 2" key="1">
    <citation type="journal article" date="2019" name="G3 (Bethesda)">
        <title>Sequencing of a Wild Apple (Malus baccata) Genome Unravels the Differences Between Cultivated and Wild Apple Species Regarding Disease Resistance and Cold Tolerance.</title>
        <authorList>
            <person name="Chen X."/>
        </authorList>
    </citation>
    <scope>NUCLEOTIDE SEQUENCE [LARGE SCALE GENOMIC DNA]</scope>
    <source>
        <strain evidence="2">cv. Shandingzi</strain>
        <tissue evidence="1">Leaves</tissue>
    </source>
</reference>
<dbReference type="STRING" id="106549.A0A540NQN4"/>
<dbReference type="AlphaFoldDB" id="A0A540NQN4"/>
<comment type="caution">
    <text evidence="1">The sequence shown here is derived from an EMBL/GenBank/DDBJ whole genome shotgun (WGS) entry which is preliminary data.</text>
</comment>
<protein>
    <submittedName>
        <fullName evidence="1">Uncharacterized protein</fullName>
    </submittedName>
</protein>
<gene>
    <name evidence="1" type="ORF">C1H46_001138</name>
</gene>
<dbReference type="EMBL" id="VIEB01000012">
    <property type="protein sequence ID" value="TQE13331.1"/>
    <property type="molecule type" value="Genomic_DNA"/>
</dbReference>
<name>A0A540NQN4_MALBA</name>
<keyword evidence="2" id="KW-1185">Reference proteome</keyword>
<accession>A0A540NQN4</accession>